<dbReference type="InterPro" id="IPR009060">
    <property type="entry name" value="UBA-like_sf"/>
</dbReference>
<dbReference type="InterPro" id="IPR018222">
    <property type="entry name" value="Nuclear_transport_factor_2_euk"/>
</dbReference>
<evidence type="ECO:0000256" key="2">
    <source>
        <dbReference type="ARBA" id="ARBA00009285"/>
    </source>
</evidence>
<dbReference type="PROSITE" id="PS50177">
    <property type="entry name" value="NTF2_DOMAIN"/>
    <property type="match status" value="1"/>
</dbReference>
<evidence type="ECO:0000256" key="3">
    <source>
        <dbReference type="ARBA" id="ARBA00022448"/>
    </source>
</evidence>
<evidence type="ECO:0000259" key="10">
    <source>
        <dbReference type="PROSITE" id="PS51281"/>
    </source>
</evidence>
<evidence type="ECO:0000256" key="1">
    <source>
        <dbReference type="ARBA" id="ARBA00004123"/>
    </source>
</evidence>
<feature type="domain" description="NTF2" evidence="9">
    <location>
        <begin position="213"/>
        <end position="376"/>
    </location>
</feature>
<protein>
    <submittedName>
        <fullName evidence="11">NTF2-like protein</fullName>
    </submittedName>
</protein>
<evidence type="ECO:0000256" key="6">
    <source>
        <dbReference type="ARBA" id="ARBA00022816"/>
    </source>
</evidence>
<dbReference type="EMBL" id="ML220112">
    <property type="protein sequence ID" value="TGZ84758.1"/>
    <property type="molecule type" value="Genomic_DNA"/>
</dbReference>
<evidence type="ECO:0000256" key="7">
    <source>
        <dbReference type="ARBA" id="ARBA00023242"/>
    </source>
</evidence>
<dbReference type="Pfam" id="PF22602">
    <property type="entry name" value="NXF_NTF2"/>
    <property type="match status" value="1"/>
</dbReference>
<dbReference type="Gene3D" id="3.80.10.10">
    <property type="entry name" value="Ribonuclease Inhibitor"/>
    <property type="match status" value="1"/>
</dbReference>
<reference evidence="11 12" key="1">
    <citation type="submission" date="2019-04" db="EMBL/GenBank/DDBJ databases">
        <title>Comparative genomics and transcriptomics to analyze fruiting body development in filamentous ascomycetes.</title>
        <authorList>
            <consortium name="DOE Joint Genome Institute"/>
            <person name="Lutkenhaus R."/>
            <person name="Traeger S."/>
            <person name="Breuer J."/>
            <person name="Kuo A."/>
            <person name="Lipzen A."/>
            <person name="Pangilinan J."/>
            <person name="Dilworth D."/>
            <person name="Sandor L."/>
            <person name="Poggeler S."/>
            <person name="Barry K."/>
            <person name="Grigoriev I.V."/>
            <person name="Nowrousian M."/>
        </authorList>
    </citation>
    <scope>NUCLEOTIDE SEQUENCE [LARGE SCALE GENOMIC DNA]</scope>
    <source>
        <strain evidence="11 12">CBS 389.68</strain>
    </source>
</reference>
<dbReference type="Gene3D" id="1.10.8.10">
    <property type="entry name" value="DNA helicase RuvA subunit, C-terminal domain"/>
    <property type="match status" value="1"/>
</dbReference>
<dbReference type="Proteomes" id="UP000298138">
    <property type="component" value="Unassembled WGS sequence"/>
</dbReference>
<dbReference type="GO" id="GO:0003723">
    <property type="term" value="F:RNA binding"/>
    <property type="evidence" value="ECO:0007669"/>
    <property type="project" value="TreeGrafter"/>
</dbReference>
<dbReference type="AlphaFoldDB" id="A0A4S2N623"/>
<dbReference type="SMART" id="SM00804">
    <property type="entry name" value="TAP_C"/>
    <property type="match status" value="1"/>
</dbReference>
<evidence type="ECO:0000259" key="9">
    <source>
        <dbReference type="PROSITE" id="PS50177"/>
    </source>
</evidence>
<organism evidence="11 12">
    <name type="scientific">Ascodesmis nigricans</name>
    <dbReference type="NCBI Taxonomy" id="341454"/>
    <lineage>
        <taxon>Eukaryota</taxon>
        <taxon>Fungi</taxon>
        <taxon>Dikarya</taxon>
        <taxon>Ascomycota</taxon>
        <taxon>Pezizomycotina</taxon>
        <taxon>Pezizomycetes</taxon>
        <taxon>Pezizales</taxon>
        <taxon>Ascodesmidaceae</taxon>
        <taxon>Ascodesmis</taxon>
    </lineage>
</organism>
<keyword evidence="6" id="KW-0509">mRNA transport</keyword>
<keyword evidence="5" id="KW-0677">Repeat</keyword>
<evidence type="ECO:0000256" key="4">
    <source>
        <dbReference type="ARBA" id="ARBA00022614"/>
    </source>
</evidence>
<keyword evidence="3" id="KW-0813">Transport</keyword>
<dbReference type="PROSITE" id="PS51281">
    <property type="entry name" value="TAP_C"/>
    <property type="match status" value="1"/>
</dbReference>
<dbReference type="GO" id="GO:0016973">
    <property type="term" value="P:poly(A)+ mRNA export from nucleus"/>
    <property type="evidence" value="ECO:0007669"/>
    <property type="project" value="TreeGrafter"/>
</dbReference>
<feature type="domain" description="TAP-C" evidence="10">
    <location>
        <begin position="447"/>
        <end position="502"/>
    </location>
</feature>
<feature type="region of interest" description="Disordered" evidence="8">
    <location>
        <begin position="409"/>
        <end position="446"/>
    </location>
</feature>
<dbReference type="InterPro" id="IPR032710">
    <property type="entry name" value="NTF2-like_dom_sf"/>
</dbReference>
<evidence type="ECO:0000313" key="12">
    <source>
        <dbReference type="Proteomes" id="UP000298138"/>
    </source>
</evidence>
<dbReference type="GO" id="GO:0005634">
    <property type="term" value="C:nucleus"/>
    <property type="evidence" value="ECO:0007669"/>
    <property type="project" value="UniProtKB-SubCell"/>
</dbReference>
<dbReference type="Gene3D" id="3.10.450.50">
    <property type="match status" value="1"/>
</dbReference>
<keyword evidence="4" id="KW-0433">Leucine-rich repeat</keyword>
<dbReference type="InParanoid" id="A0A4S2N623"/>
<name>A0A4S2N623_9PEZI</name>
<dbReference type="PANTHER" id="PTHR10662:SF22">
    <property type="entry name" value="NUCLEAR RNA EXPORT FACTOR 1"/>
    <property type="match status" value="1"/>
</dbReference>
<evidence type="ECO:0000256" key="5">
    <source>
        <dbReference type="ARBA" id="ARBA00022737"/>
    </source>
</evidence>
<accession>A0A4S2N623</accession>
<keyword evidence="7" id="KW-0539">Nucleus</keyword>
<comment type="subcellular location">
    <subcellularLocation>
        <location evidence="1">Nucleus</location>
    </subcellularLocation>
</comment>
<dbReference type="SUPFAM" id="SSF54427">
    <property type="entry name" value="NTF2-like"/>
    <property type="match status" value="1"/>
</dbReference>
<evidence type="ECO:0000313" key="11">
    <source>
        <dbReference type="EMBL" id="TGZ84758.1"/>
    </source>
</evidence>
<gene>
    <name evidence="11" type="ORF">EX30DRAFT_7525</name>
</gene>
<feature type="compositionally biased region" description="Pro residues" evidence="8">
    <location>
        <begin position="422"/>
        <end position="444"/>
    </location>
</feature>
<proteinExistence type="inferred from homology"/>
<dbReference type="InterPro" id="IPR005637">
    <property type="entry name" value="TAP_C_dom"/>
</dbReference>
<dbReference type="Pfam" id="PF03943">
    <property type="entry name" value="TAP_C"/>
    <property type="match status" value="1"/>
</dbReference>
<comment type="similarity">
    <text evidence="2">Belongs to the NXF family.</text>
</comment>
<keyword evidence="12" id="KW-1185">Reference proteome</keyword>
<evidence type="ECO:0000256" key="8">
    <source>
        <dbReference type="SAM" id="MobiDB-lite"/>
    </source>
</evidence>
<dbReference type="STRING" id="341454.A0A4S2N623"/>
<dbReference type="PANTHER" id="PTHR10662">
    <property type="entry name" value="NUCLEAR RNA EXPORT FACTOR"/>
    <property type="match status" value="1"/>
</dbReference>
<dbReference type="SUPFAM" id="SSF52058">
    <property type="entry name" value="L domain-like"/>
    <property type="match status" value="1"/>
</dbReference>
<sequence>MGDNLVGMVMDQMASDGTTKELVSEHLTQVLANRYHGEDKRLDLSNLGSDAILQQAGFLAKESTATKVFPALMAIADQKFDTPAQKRELVHVITVENNHLPNVHQVNALAPTFPDITSLSLANNDLADFKALDAWKSKFRKLEHLILMGNPVTQVPGYRDEMARRYPKLITLDNLPVDRTNLKPVRGTKADASGRTMLPRPIQPNLIYDNEGIGMQFLATFFSAYDTNRATLIGEFYTSHSNFSFSVNTSAPRVESLSNARQYWDEYIPISRNLKRVRDVTAAGLERLAVGQDEIKRLWNKLPQTHHNLEDQSLWSFDIFPTMARPGVPGLLVMVHGEFDEDNTPSQTTIKRSFDRTFIIVMVDGKVKVADDILVIRSYSGNEGWKVEPAEEQNKAQQEAQQEAQQLAQQQALQQSLQQTGPPQPNLPQPPAPTTPSVPAPAQPPLSELESRVNVFAETTGLTIPYSKMCLEAAGWDLAAGWNQLMSAKEQGNLTPEMFSKKHPTFNP</sequence>
<dbReference type="FunCoup" id="A0A4S2N623">
    <property type="interactions" value="493"/>
</dbReference>
<dbReference type="SUPFAM" id="SSF46934">
    <property type="entry name" value="UBA-like"/>
    <property type="match status" value="1"/>
</dbReference>
<dbReference type="OrthoDB" id="25872at2759"/>
<dbReference type="InterPro" id="IPR002075">
    <property type="entry name" value="NTF2_dom"/>
</dbReference>
<dbReference type="InterPro" id="IPR032675">
    <property type="entry name" value="LRR_dom_sf"/>
</dbReference>
<dbReference type="InterPro" id="IPR030217">
    <property type="entry name" value="NXF_fam"/>
</dbReference>
<feature type="compositionally biased region" description="Low complexity" evidence="8">
    <location>
        <begin position="409"/>
        <end position="421"/>
    </location>
</feature>